<evidence type="ECO:0000313" key="2">
    <source>
        <dbReference type="Proteomes" id="UP000003494"/>
    </source>
</evidence>
<accession>C4GE99</accession>
<dbReference type="EMBL" id="ACIP02000007">
    <property type="protein sequence ID" value="EEP27351.1"/>
    <property type="molecule type" value="Genomic_DNA"/>
</dbReference>
<dbReference type="RefSeq" id="WP_006907022.1">
    <property type="nucleotide sequence ID" value="NZ_GG665867.1"/>
</dbReference>
<gene>
    <name evidence="1" type="ORF">GCWU000342_02045</name>
</gene>
<keyword evidence="2" id="KW-1185">Reference proteome</keyword>
<reference evidence="1" key="1">
    <citation type="submission" date="2009-04" db="EMBL/GenBank/DDBJ databases">
        <authorList>
            <person name="Weinstock G."/>
            <person name="Sodergren E."/>
            <person name="Clifton S."/>
            <person name="Fulton L."/>
            <person name="Fulton B."/>
            <person name="Courtney L."/>
            <person name="Fronick C."/>
            <person name="Harrison M."/>
            <person name="Strong C."/>
            <person name="Farmer C."/>
            <person name="Delahaunty K."/>
            <person name="Markovic C."/>
            <person name="Hall O."/>
            <person name="Minx P."/>
            <person name="Tomlinson C."/>
            <person name="Mitreva M."/>
            <person name="Nelson J."/>
            <person name="Hou S."/>
            <person name="Wollam A."/>
            <person name="Pepin K.H."/>
            <person name="Johnson M."/>
            <person name="Bhonagiri V."/>
            <person name="Nash W.E."/>
            <person name="Warren W."/>
            <person name="Chinwalla A."/>
            <person name="Mardis E.R."/>
            <person name="Wilson R.K."/>
        </authorList>
    </citation>
    <scope>NUCLEOTIDE SEQUENCE [LARGE SCALE GENOMIC DNA]</scope>
    <source>
        <strain evidence="1">DSM 14600</strain>
    </source>
</reference>
<dbReference type="eggNOG" id="ENOG5030RM3">
    <property type="taxonomic scope" value="Bacteria"/>
</dbReference>
<dbReference type="Pfam" id="PF14196">
    <property type="entry name" value="ATC_hydrolase"/>
    <property type="match status" value="1"/>
</dbReference>
<dbReference type="Proteomes" id="UP000003494">
    <property type="component" value="Unassembled WGS sequence"/>
</dbReference>
<proteinExistence type="predicted"/>
<dbReference type="AlphaFoldDB" id="C4GE99"/>
<dbReference type="STRING" id="626523.GCWU000342_02045"/>
<organism evidence="1 2">
    <name type="scientific">Shuttleworthella satelles DSM 14600</name>
    <dbReference type="NCBI Taxonomy" id="626523"/>
    <lineage>
        <taxon>Bacteria</taxon>
        <taxon>Bacillati</taxon>
        <taxon>Bacillota</taxon>
        <taxon>Clostridia</taxon>
        <taxon>Lachnospirales</taxon>
        <taxon>Lachnospiraceae</taxon>
        <taxon>Shuttleworthella</taxon>
    </lineage>
</organism>
<evidence type="ECO:0008006" key="3">
    <source>
        <dbReference type="Google" id="ProtNLM"/>
    </source>
</evidence>
<dbReference type="HOGENOM" id="CLU_103694_0_0_9"/>
<dbReference type="InterPro" id="IPR026002">
    <property type="entry name" value="ATC_hydrolase-like"/>
</dbReference>
<protein>
    <recommendedName>
        <fullName evidence="3">L-2-amino-thiazoline-4-carboxylic acid hydrolase</fullName>
    </recommendedName>
</protein>
<sequence>MKYRGIYWTLFAPMIKKSIAKRFDRKLADRSIRQGKEEYRRLLSRADDLGPGNPMAANAYFAYAFAAAWLGSGKKISPDEMAHVMIDVLTSPLLRTLFGMIDLNKSPKKWYRSMKKYETWYRKRGKEYPVNWVVHFNEGLHRDGSYYYFSRCPICEFCEREGIGELMPALCATDEVMLRLQHGRLHREHTISNGDGICDYGIVGDKVTDEK</sequence>
<evidence type="ECO:0000313" key="1">
    <source>
        <dbReference type="EMBL" id="EEP27351.1"/>
    </source>
</evidence>
<name>C4GE99_9FIRM</name>
<comment type="caution">
    <text evidence="1">The sequence shown here is derived from an EMBL/GenBank/DDBJ whole genome shotgun (WGS) entry which is preliminary data.</text>
</comment>